<dbReference type="OrthoDB" id="7851333at2"/>
<organism evidence="2 3">
    <name type="scientific">Yoonia tamlensis</name>
    <dbReference type="NCBI Taxonomy" id="390270"/>
    <lineage>
        <taxon>Bacteria</taxon>
        <taxon>Pseudomonadati</taxon>
        <taxon>Pseudomonadota</taxon>
        <taxon>Alphaproteobacteria</taxon>
        <taxon>Rhodobacterales</taxon>
        <taxon>Paracoccaceae</taxon>
        <taxon>Yoonia</taxon>
    </lineage>
</organism>
<feature type="transmembrane region" description="Helical" evidence="1">
    <location>
        <begin position="40"/>
        <end position="59"/>
    </location>
</feature>
<evidence type="ECO:0000256" key="1">
    <source>
        <dbReference type="SAM" id="Phobius"/>
    </source>
</evidence>
<reference evidence="3" key="1">
    <citation type="submission" date="2016-10" db="EMBL/GenBank/DDBJ databases">
        <authorList>
            <person name="Varghese N."/>
            <person name="Submissions S."/>
        </authorList>
    </citation>
    <scope>NUCLEOTIDE SEQUENCE [LARGE SCALE GENOMIC DNA]</scope>
    <source>
        <strain evidence="3">DSM 26879</strain>
    </source>
</reference>
<evidence type="ECO:0000313" key="3">
    <source>
        <dbReference type="Proteomes" id="UP000199478"/>
    </source>
</evidence>
<dbReference type="RefSeq" id="WP_090201650.1">
    <property type="nucleotide sequence ID" value="NZ_FOYP01000003.1"/>
</dbReference>
<dbReference type="AlphaFoldDB" id="A0A1I6HWL4"/>
<dbReference type="STRING" id="390270.SAMN04488005_3064"/>
<protein>
    <submittedName>
        <fullName evidence="2">Uncharacterized protein</fullName>
    </submittedName>
</protein>
<feature type="transmembrane region" description="Helical" evidence="1">
    <location>
        <begin position="12"/>
        <end position="34"/>
    </location>
</feature>
<proteinExistence type="predicted"/>
<name>A0A1I6HWL4_9RHOB</name>
<dbReference type="Proteomes" id="UP000199478">
    <property type="component" value="Unassembled WGS sequence"/>
</dbReference>
<sequence length="172" mass="18809">MSDFFRPEARAFLWRWRDTIAGVALTALGLWWALRAFGAVQWLGYIIVIGGLILTVAGVQRARFRQDGIGSGVVQINERRLSYFGPLDGGVIDVADLTKLELDPSAHPDPNWVLTGVGGQTLAIPINATGSEALFDVFASLPEIKTSAMLDVLSRTPDARVTIWARVRPVLH</sequence>
<keyword evidence="1" id="KW-1133">Transmembrane helix</keyword>
<dbReference type="EMBL" id="FOYP01000003">
    <property type="protein sequence ID" value="SFR58856.1"/>
    <property type="molecule type" value="Genomic_DNA"/>
</dbReference>
<keyword evidence="1" id="KW-0472">Membrane</keyword>
<keyword evidence="1" id="KW-0812">Transmembrane</keyword>
<keyword evidence="3" id="KW-1185">Reference proteome</keyword>
<gene>
    <name evidence="2" type="ORF">SAMN04488005_3064</name>
</gene>
<evidence type="ECO:0000313" key="2">
    <source>
        <dbReference type="EMBL" id="SFR58856.1"/>
    </source>
</evidence>
<accession>A0A1I6HWL4</accession>